<reference evidence="4 5" key="1">
    <citation type="submission" date="2023-10" db="EMBL/GenBank/DDBJ databases">
        <title>Genomes of two closely related lineages of the louse Polyplax serrata with different host specificities.</title>
        <authorList>
            <person name="Martinu J."/>
            <person name="Tarabai H."/>
            <person name="Stefka J."/>
            <person name="Hypsa V."/>
        </authorList>
    </citation>
    <scope>NUCLEOTIDE SEQUENCE [LARGE SCALE GENOMIC DNA]</scope>
    <source>
        <strain evidence="4">HR10_N</strain>
    </source>
</reference>
<organism evidence="4 5">
    <name type="scientific">Polyplax serrata</name>
    <name type="common">Common mouse louse</name>
    <dbReference type="NCBI Taxonomy" id="468196"/>
    <lineage>
        <taxon>Eukaryota</taxon>
        <taxon>Metazoa</taxon>
        <taxon>Ecdysozoa</taxon>
        <taxon>Arthropoda</taxon>
        <taxon>Hexapoda</taxon>
        <taxon>Insecta</taxon>
        <taxon>Pterygota</taxon>
        <taxon>Neoptera</taxon>
        <taxon>Paraneoptera</taxon>
        <taxon>Psocodea</taxon>
        <taxon>Troctomorpha</taxon>
        <taxon>Phthiraptera</taxon>
        <taxon>Anoplura</taxon>
        <taxon>Polyplacidae</taxon>
        <taxon>Polyplax</taxon>
    </lineage>
</organism>
<protein>
    <recommendedName>
        <fullName evidence="3">Arrestin C-terminal-like domain-containing protein</fullName>
    </recommendedName>
</protein>
<proteinExistence type="inferred from homology"/>
<dbReference type="AlphaFoldDB" id="A0AAN8SCN1"/>
<feature type="domain" description="Arrestin C-terminal-like" evidence="3">
    <location>
        <begin position="127"/>
        <end position="256"/>
    </location>
</feature>
<dbReference type="EMBL" id="JAWJWE010000001">
    <property type="protein sequence ID" value="KAK6644353.1"/>
    <property type="molecule type" value="Genomic_DNA"/>
</dbReference>
<evidence type="ECO:0000259" key="3">
    <source>
        <dbReference type="SMART" id="SM01017"/>
    </source>
</evidence>
<sequence>MGSFTAPPENCGSSSKSSKSCIEMYFDDVLPLFETHDKEKTIYDEGIKVLTFHYQLPEKLPASVESTSGFVRYAVHVCVDVDGETIKNTEYFSIMSKTNVNENPSCNLPGIIWQPEKQCIFQSLLCSRNHIRTFVHIPKQGYVPGECLFVNAEISNFFRQPIEWVKACLIQIIKYKGFKSLKDKRVVSEITRGSVMPFKTQAWRSEGMIIPAIPPTSCKPYGLVTIKYRLLFQYKPSWQRKHIELKQNVFIGTVQLVQYKQGRGEGEGAYNSQFFNGSNLESCIFGPHSISDENNDVSNMFTKFSPLYPVCIES</sequence>
<dbReference type="InterPro" id="IPR011021">
    <property type="entry name" value="Arrestin-like_N"/>
</dbReference>
<evidence type="ECO:0000313" key="5">
    <source>
        <dbReference type="Proteomes" id="UP001372834"/>
    </source>
</evidence>
<dbReference type="GO" id="GO:0005737">
    <property type="term" value="C:cytoplasm"/>
    <property type="evidence" value="ECO:0007669"/>
    <property type="project" value="TreeGrafter"/>
</dbReference>
<dbReference type="Pfam" id="PF00339">
    <property type="entry name" value="Arrestin_N"/>
    <property type="match status" value="1"/>
</dbReference>
<dbReference type="SUPFAM" id="SSF81296">
    <property type="entry name" value="E set domains"/>
    <property type="match status" value="2"/>
</dbReference>
<dbReference type="GO" id="GO:0015031">
    <property type="term" value="P:protein transport"/>
    <property type="evidence" value="ECO:0007669"/>
    <property type="project" value="TreeGrafter"/>
</dbReference>
<comment type="caution">
    <text evidence="4">The sequence shown here is derived from an EMBL/GenBank/DDBJ whole genome shotgun (WGS) entry which is preliminary data.</text>
</comment>
<dbReference type="InterPro" id="IPR050357">
    <property type="entry name" value="Arrestin_domain-protein"/>
</dbReference>
<comment type="similarity">
    <text evidence="1">Belongs to the arrestin family.</text>
</comment>
<name>A0AAN8SCN1_POLSC</name>
<evidence type="ECO:0000256" key="1">
    <source>
        <dbReference type="ARBA" id="ARBA00005298"/>
    </source>
</evidence>
<dbReference type="Proteomes" id="UP001372834">
    <property type="component" value="Unassembled WGS sequence"/>
</dbReference>
<dbReference type="InterPro" id="IPR014752">
    <property type="entry name" value="Arrestin-like_C"/>
</dbReference>
<evidence type="ECO:0000313" key="4">
    <source>
        <dbReference type="EMBL" id="KAK6644353.1"/>
    </source>
</evidence>
<gene>
    <name evidence="4" type="ORF">RUM43_000620</name>
</gene>
<dbReference type="InterPro" id="IPR011022">
    <property type="entry name" value="Arrestin_C-like"/>
</dbReference>
<dbReference type="SMART" id="SM01017">
    <property type="entry name" value="Arrestin_C"/>
    <property type="match status" value="1"/>
</dbReference>
<accession>A0AAN8SCN1</accession>
<evidence type="ECO:0000256" key="2">
    <source>
        <dbReference type="ARBA" id="ARBA00022606"/>
    </source>
</evidence>
<dbReference type="InterPro" id="IPR014756">
    <property type="entry name" value="Ig_E-set"/>
</dbReference>
<dbReference type="PANTHER" id="PTHR11188:SF17">
    <property type="entry name" value="FI21816P1"/>
    <property type="match status" value="1"/>
</dbReference>
<dbReference type="Gene3D" id="2.60.40.640">
    <property type="match status" value="2"/>
</dbReference>
<keyword evidence="2" id="KW-0716">Sensory transduction</keyword>
<dbReference type="Pfam" id="PF02752">
    <property type="entry name" value="Arrestin_C"/>
    <property type="match status" value="1"/>
</dbReference>
<dbReference type="PANTHER" id="PTHR11188">
    <property type="entry name" value="ARRESTIN DOMAIN CONTAINING PROTEIN"/>
    <property type="match status" value="1"/>
</dbReference>